<dbReference type="Gene3D" id="3.80.10.10">
    <property type="entry name" value="Ribonuclease Inhibitor"/>
    <property type="match status" value="1"/>
</dbReference>
<sequence>MGGMDVRKPCDESWQYRVLGSDVTEMHIQNNQLTGSIKCSCHLLLDDLNVANNQFNGWIPDELKDIKNLETGGNSYLLDQLLLRLLGRKLNHTPESEKESEIAWPSNCWDITGKLCPQIHHPLQKNICKPLPQWVLSILHQSVASPFNEKEMANAPPSDHLMSFKDKEFANPLNVKRSSSVKLAHYSLADLQNATGNFASSAFLVRDPSLHEYTGQNIQMAG</sequence>
<dbReference type="InterPro" id="IPR032675">
    <property type="entry name" value="LRR_dom_sf"/>
</dbReference>
<comment type="caution">
    <text evidence="1">The sequence shown here is derived from an EMBL/GenBank/DDBJ whole genome shotgun (WGS) entry which is preliminary data.</text>
</comment>
<organism evidence="1 2">
    <name type="scientific">Datura stramonium</name>
    <name type="common">Jimsonweed</name>
    <name type="synonym">Common thornapple</name>
    <dbReference type="NCBI Taxonomy" id="4076"/>
    <lineage>
        <taxon>Eukaryota</taxon>
        <taxon>Viridiplantae</taxon>
        <taxon>Streptophyta</taxon>
        <taxon>Embryophyta</taxon>
        <taxon>Tracheophyta</taxon>
        <taxon>Spermatophyta</taxon>
        <taxon>Magnoliopsida</taxon>
        <taxon>eudicotyledons</taxon>
        <taxon>Gunneridae</taxon>
        <taxon>Pentapetalae</taxon>
        <taxon>asterids</taxon>
        <taxon>lamiids</taxon>
        <taxon>Solanales</taxon>
        <taxon>Solanaceae</taxon>
        <taxon>Solanoideae</taxon>
        <taxon>Datureae</taxon>
        <taxon>Datura</taxon>
    </lineage>
</organism>
<dbReference type="EMBL" id="JACEIK010002132">
    <property type="protein sequence ID" value="MCD9559325.1"/>
    <property type="molecule type" value="Genomic_DNA"/>
</dbReference>
<proteinExistence type="predicted"/>
<protein>
    <submittedName>
        <fullName evidence="1">Uncharacterized protein</fullName>
    </submittedName>
</protein>
<name>A0ABS8UMK1_DATST</name>
<reference evidence="1 2" key="1">
    <citation type="journal article" date="2021" name="BMC Genomics">
        <title>Datura genome reveals duplications of psychoactive alkaloid biosynthetic genes and high mutation rate following tissue culture.</title>
        <authorList>
            <person name="Rajewski A."/>
            <person name="Carter-House D."/>
            <person name="Stajich J."/>
            <person name="Litt A."/>
        </authorList>
    </citation>
    <scope>NUCLEOTIDE SEQUENCE [LARGE SCALE GENOMIC DNA]</scope>
    <source>
        <strain evidence="1">AR-01</strain>
    </source>
</reference>
<dbReference type="Proteomes" id="UP000823775">
    <property type="component" value="Unassembled WGS sequence"/>
</dbReference>
<accession>A0ABS8UMK1</accession>
<evidence type="ECO:0000313" key="1">
    <source>
        <dbReference type="EMBL" id="MCD9559325.1"/>
    </source>
</evidence>
<gene>
    <name evidence="1" type="ORF">HAX54_017225</name>
</gene>
<keyword evidence="2" id="KW-1185">Reference proteome</keyword>
<evidence type="ECO:0000313" key="2">
    <source>
        <dbReference type="Proteomes" id="UP000823775"/>
    </source>
</evidence>